<dbReference type="SUPFAM" id="SSF53474">
    <property type="entry name" value="alpha/beta-Hydrolases"/>
    <property type="match status" value="1"/>
</dbReference>
<feature type="domain" description="Peptidase S9 prolyl oligopeptidase catalytic" evidence="3">
    <location>
        <begin position="190"/>
        <end position="241"/>
    </location>
</feature>
<evidence type="ECO:0000256" key="1">
    <source>
        <dbReference type="ARBA" id="ARBA00022729"/>
    </source>
</evidence>
<sequence length="325" mass="37053">MLNTWLQQAVWHKLLAAACMCAALIGCKSMSVMNTSQSAPSAEQLLRIPYTSSLDNTQREYLVYLPQGYADNPEKDWPVMLFLHGNGERGDGLSELDFVMAHGPLYEAWIQKQPLPFIIISPQLHMFDLRENGPDYIKNRTLDNLPKRLENGVPERGPMFTRGGPMDGVPQADMSKVDITLPIGWNYVEQDLLGMLAHAHANYRTDASRVYLTGLSYGGFGTWYMASKHPQLFAAIAPVVGWGHPDLMAPIAEHKIPVWQFAAGRDYSVRIQYFYAGLNKLEELGHDNVRFTNHEDMAHDAWRRVYRSKDFYDWLLEHKLVEQAR</sequence>
<name>A0AAW7X893_9GAMM</name>
<dbReference type="RefSeq" id="WP_303493393.1">
    <property type="nucleotide sequence ID" value="NZ_JAUOPB010000011.1"/>
</dbReference>
<evidence type="ECO:0000256" key="2">
    <source>
        <dbReference type="SAM" id="SignalP"/>
    </source>
</evidence>
<evidence type="ECO:0000313" key="5">
    <source>
        <dbReference type="Proteomes" id="UP001169760"/>
    </source>
</evidence>
<reference evidence="4" key="1">
    <citation type="submission" date="2023-07" db="EMBL/GenBank/DDBJ databases">
        <title>Genome content predicts the carbon catabolic preferences of heterotrophic bacteria.</title>
        <authorList>
            <person name="Gralka M."/>
        </authorList>
    </citation>
    <scope>NUCLEOTIDE SEQUENCE</scope>
    <source>
        <strain evidence="4">I3M17_2</strain>
    </source>
</reference>
<feature type="chain" id="PRO_5043644979" evidence="2">
    <location>
        <begin position="23"/>
        <end position="325"/>
    </location>
</feature>
<dbReference type="GO" id="GO:0006508">
    <property type="term" value="P:proteolysis"/>
    <property type="evidence" value="ECO:0007669"/>
    <property type="project" value="InterPro"/>
</dbReference>
<organism evidence="4 5">
    <name type="scientific">Saccharophagus degradans</name>
    <dbReference type="NCBI Taxonomy" id="86304"/>
    <lineage>
        <taxon>Bacteria</taxon>
        <taxon>Pseudomonadati</taxon>
        <taxon>Pseudomonadota</taxon>
        <taxon>Gammaproteobacteria</taxon>
        <taxon>Cellvibrionales</taxon>
        <taxon>Cellvibrionaceae</taxon>
        <taxon>Saccharophagus</taxon>
    </lineage>
</organism>
<evidence type="ECO:0000259" key="3">
    <source>
        <dbReference type="Pfam" id="PF00326"/>
    </source>
</evidence>
<dbReference type="GO" id="GO:0008236">
    <property type="term" value="F:serine-type peptidase activity"/>
    <property type="evidence" value="ECO:0007669"/>
    <property type="project" value="InterPro"/>
</dbReference>
<dbReference type="Gene3D" id="3.40.50.1820">
    <property type="entry name" value="alpha/beta hydrolase"/>
    <property type="match status" value="1"/>
</dbReference>
<comment type="caution">
    <text evidence="4">The sequence shown here is derived from an EMBL/GenBank/DDBJ whole genome shotgun (WGS) entry which is preliminary data.</text>
</comment>
<dbReference type="Pfam" id="PF00326">
    <property type="entry name" value="Peptidase_S9"/>
    <property type="match status" value="1"/>
</dbReference>
<protein>
    <submittedName>
        <fullName evidence="4">Alpha/beta hydrolase-fold protein</fullName>
    </submittedName>
</protein>
<dbReference type="PANTHER" id="PTHR43037:SF1">
    <property type="entry name" value="BLL1128 PROTEIN"/>
    <property type="match status" value="1"/>
</dbReference>
<evidence type="ECO:0000313" key="4">
    <source>
        <dbReference type="EMBL" id="MDO6423857.1"/>
    </source>
</evidence>
<proteinExistence type="predicted"/>
<dbReference type="AlphaFoldDB" id="A0AAW7X893"/>
<dbReference type="InterPro" id="IPR029058">
    <property type="entry name" value="AB_hydrolase_fold"/>
</dbReference>
<dbReference type="InterPro" id="IPR001375">
    <property type="entry name" value="Peptidase_S9_cat"/>
</dbReference>
<dbReference type="InterPro" id="IPR050955">
    <property type="entry name" value="Plant_Biomass_Hydrol_Est"/>
</dbReference>
<gene>
    <name evidence="4" type="ORF">Q4521_15340</name>
</gene>
<dbReference type="PANTHER" id="PTHR43037">
    <property type="entry name" value="UNNAMED PRODUCT-RELATED"/>
    <property type="match status" value="1"/>
</dbReference>
<keyword evidence="1 2" id="KW-0732">Signal</keyword>
<accession>A0AAW7X893</accession>
<dbReference type="EMBL" id="JAUOPB010000011">
    <property type="protein sequence ID" value="MDO6423857.1"/>
    <property type="molecule type" value="Genomic_DNA"/>
</dbReference>
<feature type="signal peptide" evidence="2">
    <location>
        <begin position="1"/>
        <end position="22"/>
    </location>
</feature>
<dbReference type="Proteomes" id="UP001169760">
    <property type="component" value="Unassembled WGS sequence"/>
</dbReference>
<keyword evidence="4" id="KW-0378">Hydrolase</keyword>